<dbReference type="EMBL" id="JASPKZ010000419">
    <property type="protein sequence ID" value="KAJ9600490.1"/>
    <property type="molecule type" value="Genomic_DNA"/>
</dbReference>
<evidence type="ECO:0000313" key="2">
    <source>
        <dbReference type="Proteomes" id="UP001233999"/>
    </source>
</evidence>
<reference evidence="1" key="1">
    <citation type="journal article" date="2023" name="IScience">
        <title>Live-bearing cockroach genome reveals convergent evolutionary mechanisms linked to viviparity in insects and beyond.</title>
        <authorList>
            <person name="Fouks B."/>
            <person name="Harrison M.C."/>
            <person name="Mikhailova A.A."/>
            <person name="Marchal E."/>
            <person name="English S."/>
            <person name="Carruthers M."/>
            <person name="Jennings E.C."/>
            <person name="Chiamaka E.L."/>
            <person name="Frigard R.A."/>
            <person name="Pippel M."/>
            <person name="Attardo G.M."/>
            <person name="Benoit J.B."/>
            <person name="Bornberg-Bauer E."/>
            <person name="Tobe S.S."/>
        </authorList>
    </citation>
    <scope>NUCLEOTIDE SEQUENCE</scope>
    <source>
        <strain evidence="1">Stay&amp;Tobe</strain>
    </source>
</reference>
<keyword evidence="2" id="KW-1185">Reference proteome</keyword>
<accession>A0AAD8ERG7</accession>
<protein>
    <submittedName>
        <fullName evidence="1">Uncharacterized protein</fullName>
    </submittedName>
</protein>
<evidence type="ECO:0000313" key="1">
    <source>
        <dbReference type="EMBL" id="KAJ9600490.1"/>
    </source>
</evidence>
<dbReference type="Proteomes" id="UP001233999">
    <property type="component" value="Unassembled WGS sequence"/>
</dbReference>
<feature type="non-terminal residue" evidence="1">
    <location>
        <position position="1"/>
    </location>
</feature>
<feature type="non-terminal residue" evidence="1">
    <location>
        <position position="80"/>
    </location>
</feature>
<name>A0AAD8ERG7_DIPPU</name>
<sequence>QNVNIYIYIYIYTSDKRNPYLKESGDQEIHHYKSYHIEHEEVSVGSVETMCSATQDYCEISAPRVISLIQPMDQDKNFAS</sequence>
<gene>
    <name evidence="1" type="ORF">L9F63_009260</name>
</gene>
<organism evidence="1 2">
    <name type="scientific">Diploptera punctata</name>
    <name type="common">Pacific beetle cockroach</name>
    <dbReference type="NCBI Taxonomy" id="6984"/>
    <lineage>
        <taxon>Eukaryota</taxon>
        <taxon>Metazoa</taxon>
        <taxon>Ecdysozoa</taxon>
        <taxon>Arthropoda</taxon>
        <taxon>Hexapoda</taxon>
        <taxon>Insecta</taxon>
        <taxon>Pterygota</taxon>
        <taxon>Neoptera</taxon>
        <taxon>Polyneoptera</taxon>
        <taxon>Dictyoptera</taxon>
        <taxon>Blattodea</taxon>
        <taxon>Blaberoidea</taxon>
        <taxon>Blaberidae</taxon>
        <taxon>Diplopterinae</taxon>
        <taxon>Diploptera</taxon>
    </lineage>
</organism>
<comment type="caution">
    <text evidence="1">The sequence shown here is derived from an EMBL/GenBank/DDBJ whole genome shotgun (WGS) entry which is preliminary data.</text>
</comment>
<dbReference type="AlphaFoldDB" id="A0AAD8ERG7"/>
<reference evidence="1" key="2">
    <citation type="submission" date="2023-05" db="EMBL/GenBank/DDBJ databases">
        <authorList>
            <person name="Fouks B."/>
        </authorList>
    </citation>
    <scope>NUCLEOTIDE SEQUENCE</scope>
    <source>
        <strain evidence="1">Stay&amp;Tobe</strain>
        <tissue evidence="1">Testes</tissue>
    </source>
</reference>
<proteinExistence type="predicted"/>